<sequence length="165" mass="18107">MTRVLFVCTGNICRSAYAERRARHLVPHIEFVSAGTHALRGWGVDDEMAAELSRRGGCAEGFSAQQLTEALAHSADLILCATREHRAYVAEELPHLLPRTFVMKTYARHLAASSVDVPWSPPSTSPPQSALTRHDDIADPYRLGTPEAARAADQIDEVLFQIADS</sequence>
<comment type="caution">
    <text evidence="2">The sequence shown here is derived from an EMBL/GenBank/DDBJ whole genome shotgun (WGS) entry which is preliminary data.</text>
</comment>
<accession>A0A921MEF4</accession>
<reference evidence="2" key="1">
    <citation type="journal article" date="2021" name="PeerJ">
        <title>Extensive microbial diversity within the chicken gut microbiome revealed by metagenomics and culture.</title>
        <authorList>
            <person name="Gilroy R."/>
            <person name="Ravi A."/>
            <person name="Getino M."/>
            <person name="Pursley I."/>
            <person name="Horton D.L."/>
            <person name="Alikhan N.F."/>
            <person name="Baker D."/>
            <person name="Gharbi K."/>
            <person name="Hall N."/>
            <person name="Watson M."/>
            <person name="Adriaenssens E.M."/>
            <person name="Foster-Nyarko E."/>
            <person name="Jarju S."/>
            <person name="Secka A."/>
            <person name="Antonio M."/>
            <person name="Oren A."/>
            <person name="Chaudhuri R.R."/>
            <person name="La Ragione R."/>
            <person name="Hildebrand F."/>
            <person name="Pallen M.J."/>
        </authorList>
    </citation>
    <scope>NUCLEOTIDE SEQUENCE</scope>
    <source>
        <strain evidence="2">ChiGjej5B5-7349</strain>
    </source>
</reference>
<gene>
    <name evidence="2" type="ORF">K8V08_10180</name>
</gene>
<dbReference type="PANTHER" id="PTHR11717">
    <property type="entry name" value="LOW MOLECULAR WEIGHT PROTEIN TYROSINE PHOSPHATASE"/>
    <property type="match status" value="1"/>
</dbReference>
<dbReference type="PANTHER" id="PTHR11717:SF31">
    <property type="entry name" value="LOW MOLECULAR WEIGHT PROTEIN-TYROSINE-PHOSPHATASE ETP-RELATED"/>
    <property type="match status" value="1"/>
</dbReference>
<evidence type="ECO:0000313" key="2">
    <source>
        <dbReference type="EMBL" id="HJG80764.1"/>
    </source>
</evidence>
<name>A0A921MEF4_9MICO</name>
<evidence type="ECO:0000259" key="1">
    <source>
        <dbReference type="SMART" id="SM00226"/>
    </source>
</evidence>
<reference evidence="2" key="2">
    <citation type="submission" date="2021-09" db="EMBL/GenBank/DDBJ databases">
        <authorList>
            <person name="Gilroy R."/>
        </authorList>
    </citation>
    <scope>NUCLEOTIDE SEQUENCE</scope>
    <source>
        <strain evidence="2">ChiGjej5B5-7349</strain>
    </source>
</reference>
<dbReference type="SMART" id="SM00226">
    <property type="entry name" value="LMWPc"/>
    <property type="match status" value="1"/>
</dbReference>
<dbReference type="InterPro" id="IPR023485">
    <property type="entry name" value="Ptyr_pPase"/>
</dbReference>
<evidence type="ECO:0000313" key="3">
    <source>
        <dbReference type="Proteomes" id="UP000784435"/>
    </source>
</evidence>
<dbReference type="GO" id="GO:0004725">
    <property type="term" value="F:protein tyrosine phosphatase activity"/>
    <property type="evidence" value="ECO:0007669"/>
    <property type="project" value="TreeGrafter"/>
</dbReference>
<protein>
    <submittedName>
        <fullName evidence="2">Low molecular weight phosphatase family protein</fullName>
    </submittedName>
</protein>
<dbReference type="InterPro" id="IPR036196">
    <property type="entry name" value="Ptyr_pPase_sf"/>
</dbReference>
<dbReference type="AlphaFoldDB" id="A0A921MEF4"/>
<dbReference type="Proteomes" id="UP000784435">
    <property type="component" value="Unassembled WGS sequence"/>
</dbReference>
<dbReference type="EMBL" id="DYUK01000223">
    <property type="protein sequence ID" value="HJG80764.1"/>
    <property type="molecule type" value="Genomic_DNA"/>
</dbReference>
<organism evidence="2 3">
    <name type="scientific">Brevibacterium senegalense</name>
    <dbReference type="NCBI Taxonomy" id="1033736"/>
    <lineage>
        <taxon>Bacteria</taxon>
        <taxon>Bacillati</taxon>
        <taxon>Actinomycetota</taxon>
        <taxon>Actinomycetes</taxon>
        <taxon>Micrococcales</taxon>
        <taxon>Brevibacteriaceae</taxon>
        <taxon>Brevibacterium</taxon>
    </lineage>
</organism>
<proteinExistence type="predicted"/>
<feature type="domain" description="Phosphotyrosine protein phosphatase I" evidence="1">
    <location>
        <begin position="2"/>
        <end position="165"/>
    </location>
</feature>
<dbReference type="InterPro" id="IPR050438">
    <property type="entry name" value="LMW_PTPase"/>
</dbReference>
<dbReference type="Gene3D" id="3.40.50.2300">
    <property type="match status" value="1"/>
</dbReference>
<dbReference type="SUPFAM" id="SSF52788">
    <property type="entry name" value="Phosphotyrosine protein phosphatases I"/>
    <property type="match status" value="1"/>
</dbReference>
<dbReference type="Pfam" id="PF01451">
    <property type="entry name" value="LMWPc"/>
    <property type="match status" value="1"/>
</dbReference>